<keyword evidence="2" id="KW-1015">Disulfide bond</keyword>
<organism evidence="4 5">
    <name type="scientific">Handroanthus impetiginosus</name>
    <dbReference type="NCBI Taxonomy" id="429701"/>
    <lineage>
        <taxon>Eukaryota</taxon>
        <taxon>Viridiplantae</taxon>
        <taxon>Streptophyta</taxon>
        <taxon>Embryophyta</taxon>
        <taxon>Tracheophyta</taxon>
        <taxon>Spermatophyta</taxon>
        <taxon>Magnoliopsida</taxon>
        <taxon>eudicotyledons</taxon>
        <taxon>Gunneridae</taxon>
        <taxon>Pentapetalae</taxon>
        <taxon>asterids</taxon>
        <taxon>lamiids</taxon>
        <taxon>Lamiales</taxon>
        <taxon>Bignoniaceae</taxon>
        <taxon>Crescentiina</taxon>
        <taxon>Tabebuia alliance</taxon>
        <taxon>Handroanthus</taxon>
    </lineage>
</organism>
<dbReference type="Pfam" id="PF00112">
    <property type="entry name" value="Peptidase_C1"/>
    <property type="match status" value="1"/>
</dbReference>
<proteinExistence type="inferred from homology"/>
<evidence type="ECO:0000256" key="2">
    <source>
        <dbReference type="ARBA" id="ARBA00023157"/>
    </source>
</evidence>
<comment type="caution">
    <text evidence="4">The sequence shown here is derived from an EMBL/GenBank/DDBJ whole genome shotgun (WGS) entry which is preliminary data.</text>
</comment>
<dbReference type="AlphaFoldDB" id="A0A2G9I0L5"/>
<reference evidence="5" key="1">
    <citation type="journal article" date="2018" name="Gigascience">
        <title>Genome assembly of the Pink Ipe (Handroanthus impetiginosus, Bignoniaceae), a highly valued, ecologically keystone Neotropical timber forest tree.</title>
        <authorList>
            <person name="Silva-Junior O.B."/>
            <person name="Grattapaglia D."/>
            <person name="Novaes E."/>
            <person name="Collevatti R.G."/>
        </authorList>
    </citation>
    <scope>NUCLEOTIDE SEQUENCE [LARGE SCALE GENOMIC DNA]</scope>
    <source>
        <strain evidence="5">cv. UFG-1</strain>
    </source>
</reference>
<keyword evidence="5" id="KW-1185">Reference proteome</keyword>
<evidence type="ECO:0000313" key="5">
    <source>
        <dbReference type="Proteomes" id="UP000231279"/>
    </source>
</evidence>
<dbReference type="InterPro" id="IPR038765">
    <property type="entry name" value="Papain-like_cys_pep_sf"/>
</dbReference>
<dbReference type="Proteomes" id="UP000231279">
    <property type="component" value="Unassembled WGS sequence"/>
</dbReference>
<dbReference type="OrthoDB" id="10253408at2759"/>
<dbReference type="GO" id="GO:0006508">
    <property type="term" value="P:proteolysis"/>
    <property type="evidence" value="ECO:0007669"/>
    <property type="project" value="InterPro"/>
</dbReference>
<dbReference type="InterPro" id="IPR039417">
    <property type="entry name" value="Peptidase_C1A_papain-like"/>
</dbReference>
<comment type="similarity">
    <text evidence="1">Belongs to the peptidase C1 family.</text>
</comment>
<evidence type="ECO:0000259" key="3">
    <source>
        <dbReference type="SMART" id="SM00645"/>
    </source>
</evidence>
<feature type="domain" description="Peptidase C1A papain C-terminal" evidence="3">
    <location>
        <begin position="53"/>
        <end position="210"/>
    </location>
</feature>
<dbReference type="SMR" id="A0A2G9I0L5"/>
<accession>A0A2G9I0L5</accession>
<dbReference type="SUPFAM" id="SSF54001">
    <property type="entry name" value="Cysteine proteinases"/>
    <property type="match status" value="1"/>
</dbReference>
<evidence type="ECO:0000313" key="4">
    <source>
        <dbReference type="EMBL" id="PIN23298.1"/>
    </source>
</evidence>
<keyword evidence="4" id="KW-0378">Hydrolase</keyword>
<name>A0A2G9I0L5_9LAMI</name>
<dbReference type="EC" id="3.4.22.32" evidence="4"/>
<dbReference type="GO" id="GO:0008234">
    <property type="term" value="F:cysteine-type peptidase activity"/>
    <property type="evidence" value="ECO:0007669"/>
    <property type="project" value="InterPro"/>
</dbReference>
<sequence>MYHRCLIGESKMLLRPSRAKDNAVRHHLHENMTIEGHQLSILKNSIVHIYLSLSKRKNICHIYAGSWWAFSAVAAIEGIAEIRSGVLASLSEQHILDCNAAAEGCLGGRMEHVYEFVMQNGGLASDTDYPYQTSKGTCRVNVPSSLAVTNTGYERVPPNNETAMLLAVAKQPVSVAIDPSLFQFYQGGVLTGPCGNIRTHAVTAVGYGTS</sequence>
<evidence type="ECO:0000256" key="1">
    <source>
        <dbReference type="ARBA" id="ARBA00008455"/>
    </source>
</evidence>
<dbReference type="EMBL" id="NKXS01000593">
    <property type="protein sequence ID" value="PIN23298.1"/>
    <property type="molecule type" value="Genomic_DNA"/>
</dbReference>
<dbReference type="Gene3D" id="3.90.70.10">
    <property type="entry name" value="Cysteine proteinases"/>
    <property type="match status" value="1"/>
</dbReference>
<protein>
    <submittedName>
        <fullName evidence="4">Stem bromelain</fullName>
        <ecNumber evidence="4">3.4.22.32</ecNumber>
    </submittedName>
</protein>
<dbReference type="SMART" id="SM00645">
    <property type="entry name" value="Pept_C1"/>
    <property type="match status" value="1"/>
</dbReference>
<gene>
    <name evidence="4" type="ORF">CDL12_03989</name>
</gene>
<dbReference type="STRING" id="429701.A0A2G9I0L5"/>
<dbReference type="InterPro" id="IPR000668">
    <property type="entry name" value="Peptidase_C1A_C"/>
</dbReference>
<dbReference type="CDD" id="cd02248">
    <property type="entry name" value="Peptidase_C1A"/>
    <property type="match status" value="1"/>
</dbReference>
<dbReference type="InterPro" id="IPR013128">
    <property type="entry name" value="Peptidase_C1A"/>
</dbReference>
<dbReference type="PANTHER" id="PTHR12411">
    <property type="entry name" value="CYSTEINE PROTEASE FAMILY C1-RELATED"/>
    <property type="match status" value="1"/>
</dbReference>